<protein>
    <submittedName>
        <fullName evidence="2">Uncharacterized protein</fullName>
    </submittedName>
</protein>
<gene>
    <name evidence="2" type="ORF">EPIR_2969</name>
</gene>
<reference evidence="2 3" key="1">
    <citation type="journal article" date="2013" name="Syst. Appl. Microbiol.">
        <title>Phylogenetic position and virulence apparatus of the pear flower necrosis pathogen Erwinia piriflorinigrans CFBP 5888T as assessed by comparative genomics.</title>
        <authorList>
            <person name="Smits T.H."/>
            <person name="Rezzonico F."/>
            <person name="Lopez M.M."/>
            <person name="Blom J."/>
            <person name="Goesmann A."/>
            <person name="Frey J.E."/>
            <person name="Duffy B."/>
        </authorList>
    </citation>
    <scope>NUCLEOTIDE SEQUENCE [LARGE SCALE GENOMIC DNA]</scope>
    <source>
        <strain evidence="3">CFBP5888</strain>
    </source>
</reference>
<dbReference type="Proteomes" id="UP000018217">
    <property type="component" value="Unassembled WGS sequence"/>
</dbReference>
<dbReference type="EMBL" id="CAHS01000017">
    <property type="protein sequence ID" value="CCG88332.1"/>
    <property type="molecule type" value="Genomic_DNA"/>
</dbReference>
<feature type="region of interest" description="Disordered" evidence="1">
    <location>
        <begin position="1"/>
        <end position="37"/>
    </location>
</feature>
<proteinExistence type="predicted"/>
<comment type="caution">
    <text evidence="2">The sequence shown here is derived from an EMBL/GenBank/DDBJ whole genome shotgun (WGS) entry which is preliminary data.</text>
</comment>
<keyword evidence="3" id="KW-1185">Reference proteome</keyword>
<accession>V5ZBD1</accession>
<evidence type="ECO:0000313" key="2">
    <source>
        <dbReference type="EMBL" id="CCG88332.1"/>
    </source>
</evidence>
<evidence type="ECO:0000256" key="1">
    <source>
        <dbReference type="SAM" id="MobiDB-lite"/>
    </source>
</evidence>
<dbReference type="AlphaFoldDB" id="V5ZBD1"/>
<dbReference type="STRING" id="1161919.EPIR_2969"/>
<name>V5ZBD1_9GAMM</name>
<feature type="compositionally biased region" description="Polar residues" evidence="1">
    <location>
        <begin position="11"/>
        <end position="26"/>
    </location>
</feature>
<organism evidence="2 3">
    <name type="scientific">Erwinia piriflorinigrans CFBP 5888</name>
    <dbReference type="NCBI Taxonomy" id="1161919"/>
    <lineage>
        <taxon>Bacteria</taxon>
        <taxon>Pseudomonadati</taxon>
        <taxon>Pseudomonadota</taxon>
        <taxon>Gammaproteobacteria</taxon>
        <taxon>Enterobacterales</taxon>
        <taxon>Erwiniaceae</taxon>
        <taxon>Erwinia</taxon>
    </lineage>
</organism>
<evidence type="ECO:0000313" key="3">
    <source>
        <dbReference type="Proteomes" id="UP000018217"/>
    </source>
</evidence>
<sequence length="37" mass="4311">MPDHNGGFETVNDSKSRPNGQKQQFLQDKPCEKWYLS</sequence>